<gene>
    <name evidence="4" type="ORF">DSL99_2061</name>
</gene>
<name>A0A4Q0PLT4_9FLAO</name>
<evidence type="ECO:0000313" key="5">
    <source>
        <dbReference type="Proteomes" id="UP000290608"/>
    </source>
</evidence>
<sequence>MAVHYTKIYLYQLGHRIVFNIAISNTDDHLRNNGFILKEKGRGLSPAYDLNPSIEKYELSLNVDDNVLDFELAQSVGEFLHLNEN</sequence>
<evidence type="ECO:0000313" key="4">
    <source>
        <dbReference type="EMBL" id="RXG30002.1"/>
    </source>
</evidence>
<dbReference type="AlphaFoldDB" id="A0A4Q0PLT4"/>
<evidence type="ECO:0000256" key="2">
    <source>
        <dbReference type="ARBA" id="ARBA00022777"/>
    </source>
</evidence>
<dbReference type="EMBL" id="QOVL01000008">
    <property type="protein sequence ID" value="RXG30002.1"/>
    <property type="molecule type" value="Genomic_DNA"/>
</dbReference>
<feature type="domain" description="HipA-like C-terminal" evidence="3">
    <location>
        <begin position="10"/>
        <end position="65"/>
    </location>
</feature>
<evidence type="ECO:0000259" key="3">
    <source>
        <dbReference type="Pfam" id="PF07804"/>
    </source>
</evidence>
<dbReference type="Pfam" id="PF07804">
    <property type="entry name" value="HipA_C"/>
    <property type="match status" value="1"/>
</dbReference>
<evidence type="ECO:0000256" key="1">
    <source>
        <dbReference type="ARBA" id="ARBA00022679"/>
    </source>
</evidence>
<organism evidence="4 5">
    <name type="scientific">Leeuwenhoekiella marinoflava</name>
    <dbReference type="NCBI Taxonomy" id="988"/>
    <lineage>
        <taxon>Bacteria</taxon>
        <taxon>Pseudomonadati</taxon>
        <taxon>Bacteroidota</taxon>
        <taxon>Flavobacteriia</taxon>
        <taxon>Flavobacteriales</taxon>
        <taxon>Flavobacteriaceae</taxon>
        <taxon>Leeuwenhoekiella</taxon>
    </lineage>
</organism>
<dbReference type="GO" id="GO:0016301">
    <property type="term" value="F:kinase activity"/>
    <property type="evidence" value="ECO:0007669"/>
    <property type="project" value="UniProtKB-KW"/>
</dbReference>
<comment type="caution">
    <text evidence="4">The sequence shown here is derived from an EMBL/GenBank/DDBJ whole genome shotgun (WGS) entry which is preliminary data.</text>
</comment>
<keyword evidence="1" id="KW-0808">Transferase</keyword>
<keyword evidence="2" id="KW-0418">Kinase</keyword>
<accession>A0A4Q0PLT4</accession>
<dbReference type="InterPro" id="IPR012893">
    <property type="entry name" value="HipA-like_C"/>
</dbReference>
<dbReference type="STRING" id="1122159.SAMN02745246_01975"/>
<proteinExistence type="predicted"/>
<dbReference type="Proteomes" id="UP000290608">
    <property type="component" value="Unassembled WGS sequence"/>
</dbReference>
<reference evidence="4 5" key="1">
    <citation type="submission" date="2018-07" db="EMBL/GenBank/DDBJ databases">
        <title>Leeuwenhoekiella genomics.</title>
        <authorList>
            <person name="Tahon G."/>
            <person name="Willems A."/>
        </authorList>
    </citation>
    <scope>NUCLEOTIDE SEQUENCE [LARGE SCALE GENOMIC DNA]</scope>
    <source>
        <strain evidence="4 5">LMG 1345</strain>
    </source>
</reference>
<protein>
    <submittedName>
        <fullName evidence="4">HipA-like protein</fullName>
    </submittedName>
</protein>
<dbReference type="Gene3D" id="1.10.1070.20">
    <property type="match status" value="1"/>
</dbReference>